<gene>
    <name evidence="2" type="ORF">EJB05_11097</name>
</gene>
<dbReference type="InterPro" id="IPR046533">
    <property type="entry name" value="DUF6598"/>
</dbReference>
<protein>
    <recommendedName>
        <fullName evidence="1">DUF6598 domain-containing protein</fullName>
    </recommendedName>
</protein>
<name>A0A5J9VNM4_9POAL</name>
<organism evidence="2 3">
    <name type="scientific">Eragrostis curvula</name>
    <name type="common">weeping love grass</name>
    <dbReference type="NCBI Taxonomy" id="38414"/>
    <lineage>
        <taxon>Eukaryota</taxon>
        <taxon>Viridiplantae</taxon>
        <taxon>Streptophyta</taxon>
        <taxon>Embryophyta</taxon>
        <taxon>Tracheophyta</taxon>
        <taxon>Spermatophyta</taxon>
        <taxon>Magnoliopsida</taxon>
        <taxon>Liliopsida</taxon>
        <taxon>Poales</taxon>
        <taxon>Poaceae</taxon>
        <taxon>PACMAD clade</taxon>
        <taxon>Chloridoideae</taxon>
        <taxon>Eragrostideae</taxon>
        <taxon>Eragrostidinae</taxon>
        <taxon>Eragrostis</taxon>
    </lineage>
</organism>
<dbReference type="OrthoDB" id="671488at2759"/>
<reference evidence="2 3" key="1">
    <citation type="journal article" date="2019" name="Sci. Rep.">
        <title>A high-quality genome of Eragrostis curvula grass provides insights into Poaceae evolution and supports new strategies to enhance forage quality.</title>
        <authorList>
            <person name="Carballo J."/>
            <person name="Santos B.A.C.M."/>
            <person name="Zappacosta D."/>
            <person name="Garbus I."/>
            <person name="Selva J.P."/>
            <person name="Gallo C.A."/>
            <person name="Diaz A."/>
            <person name="Albertini E."/>
            <person name="Caccamo M."/>
            <person name="Echenique V."/>
        </authorList>
    </citation>
    <scope>NUCLEOTIDE SEQUENCE [LARGE SCALE GENOMIC DNA]</scope>
    <source>
        <strain evidence="3">cv. Victoria</strain>
        <tissue evidence="2">Leaf</tissue>
    </source>
</reference>
<dbReference type="PANTHER" id="PTHR33065">
    <property type="entry name" value="OS07G0486400 PROTEIN"/>
    <property type="match status" value="1"/>
</dbReference>
<evidence type="ECO:0000313" key="3">
    <source>
        <dbReference type="Proteomes" id="UP000324897"/>
    </source>
</evidence>
<evidence type="ECO:0000313" key="2">
    <source>
        <dbReference type="EMBL" id="TVU37763.1"/>
    </source>
</evidence>
<proteinExistence type="predicted"/>
<dbReference type="Pfam" id="PF20241">
    <property type="entry name" value="DUF6598"/>
    <property type="match status" value="2"/>
</dbReference>
<dbReference type="Proteomes" id="UP000324897">
    <property type="component" value="Chromosome 4"/>
</dbReference>
<dbReference type="EMBL" id="RWGY01000007">
    <property type="protein sequence ID" value="TVU37763.1"/>
    <property type="molecule type" value="Genomic_DNA"/>
</dbReference>
<dbReference type="PANTHER" id="PTHR33065:SF177">
    <property type="entry name" value="OS08G0141000 PROTEIN"/>
    <property type="match status" value="1"/>
</dbReference>
<comment type="caution">
    <text evidence="2">The sequence shown here is derived from an EMBL/GenBank/DDBJ whole genome shotgun (WGS) entry which is preliminary data.</text>
</comment>
<accession>A0A5J9VNM4</accession>
<feature type="domain" description="DUF6598" evidence="1">
    <location>
        <begin position="108"/>
        <end position="163"/>
    </location>
</feature>
<dbReference type="AlphaFoldDB" id="A0A5J9VNM4"/>
<evidence type="ECO:0000259" key="1">
    <source>
        <dbReference type="Pfam" id="PF20241"/>
    </source>
</evidence>
<feature type="domain" description="DUF6598" evidence="1">
    <location>
        <begin position="194"/>
        <end position="387"/>
    </location>
</feature>
<keyword evidence="3" id="KW-1185">Reference proteome</keyword>
<dbReference type="Gramene" id="TVU37763">
    <property type="protein sequence ID" value="TVU37763"/>
    <property type="gene ID" value="EJB05_11097"/>
</dbReference>
<sequence>MGEAARLGRNAERRKTEMNLDASNLALEWQKKMEQYEKEYLERGGPEPAVEETESELDIDARRRYTKFRYDWITLWSSNYGSFEDSTGIPYMRYTHEPAPPCTWFCNTLQIFSARVAGLKCGLQWPLDVYGMVAVRDIVDRSRNIIFSRGRDNCQTLTETVPVITELKQARVAVYCDAPDGRPTPARNPTGAGAGDPFLVLTGPTHAVVLMDHVTFEVDLKVKGVTKFEDKVLSLLAKPLILHESTTLGSRLFYQSYRGTRSTLEFKLADIGRSVEATIFVRITDGSWPDGYHGQFAACTAGIDHEKVILLDFEDENTSVIVDGSIELSRRVISVGVGKKLKVSVKAWLGDYAVVEEDRVDFTPMDAGLSSGSHRLRVGSCEMEVTVAWSLIASSPEPRRKQG</sequence>